<name>A0ABW5YDG1_9SPHI</name>
<dbReference type="EMBL" id="JBHUPD010000002">
    <property type="protein sequence ID" value="MFD2873360.1"/>
    <property type="molecule type" value="Genomic_DNA"/>
</dbReference>
<dbReference type="SUPFAM" id="SSF53474">
    <property type="entry name" value="alpha/beta-Hydrolases"/>
    <property type="match status" value="1"/>
</dbReference>
<organism evidence="4 5">
    <name type="scientific">Mucilaginibacter ximonensis</name>
    <dbReference type="NCBI Taxonomy" id="538021"/>
    <lineage>
        <taxon>Bacteria</taxon>
        <taxon>Pseudomonadati</taxon>
        <taxon>Bacteroidota</taxon>
        <taxon>Sphingobacteriia</taxon>
        <taxon>Sphingobacteriales</taxon>
        <taxon>Sphingobacteriaceae</taxon>
        <taxon>Mucilaginibacter</taxon>
    </lineage>
</organism>
<dbReference type="PANTHER" id="PTHR40111:SF1">
    <property type="entry name" value="CEPHALOSPORIN-C DEACETYLASE"/>
    <property type="match status" value="1"/>
</dbReference>
<dbReference type="Pfam" id="PF05448">
    <property type="entry name" value="AXE1"/>
    <property type="match status" value="1"/>
</dbReference>
<dbReference type="PROSITE" id="PS00708">
    <property type="entry name" value="PRO_ENDOPEP_SER"/>
    <property type="match status" value="1"/>
</dbReference>
<dbReference type="PANTHER" id="PTHR40111">
    <property type="entry name" value="CEPHALOSPORIN-C DEACETYLASE"/>
    <property type="match status" value="1"/>
</dbReference>
<dbReference type="RefSeq" id="WP_377186010.1">
    <property type="nucleotide sequence ID" value="NZ_JBHUPD010000002.1"/>
</dbReference>
<dbReference type="InterPro" id="IPR039069">
    <property type="entry name" value="CE7"/>
</dbReference>
<accession>A0ABW5YDG1</accession>
<evidence type="ECO:0000256" key="1">
    <source>
        <dbReference type="ARBA" id="ARBA00022801"/>
    </source>
</evidence>
<evidence type="ECO:0000259" key="3">
    <source>
        <dbReference type="Pfam" id="PF05448"/>
    </source>
</evidence>
<dbReference type="InterPro" id="IPR029058">
    <property type="entry name" value="AB_hydrolase_fold"/>
</dbReference>
<keyword evidence="5" id="KW-1185">Reference proteome</keyword>
<evidence type="ECO:0000313" key="5">
    <source>
        <dbReference type="Proteomes" id="UP001597557"/>
    </source>
</evidence>
<reference evidence="5" key="1">
    <citation type="journal article" date="2019" name="Int. J. Syst. Evol. Microbiol.">
        <title>The Global Catalogue of Microorganisms (GCM) 10K type strain sequencing project: providing services to taxonomists for standard genome sequencing and annotation.</title>
        <authorList>
            <consortium name="The Broad Institute Genomics Platform"/>
            <consortium name="The Broad Institute Genome Sequencing Center for Infectious Disease"/>
            <person name="Wu L."/>
            <person name="Ma J."/>
        </authorList>
    </citation>
    <scope>NUCLEOTIDE SEQUENCE [LARGE SCALE GENOMIC DNA]</scope>
    <source>
        <strain evidence="5">KCTC 22437</strain>
    </source>
</reference>
<comment type="caution">
    <text evidence="4">The sequence shown here is derived from an EMBL/GenBank/DDBJ whole genome shotgun (WGS) entry which is preliminary data.</text>
</comment>
<dbReference type="InterPro" id="IPR002471">
    <property type="entry name" value="Pept_S9_AS"/>
</dbReference>
<feature type="domain" description="Acetyl xylan esterase" evidence="3">
    <location>
        <begin position="158"/>
        <end position="443"/>
    </location>
</feature>
<evidence type="ECO:0000256" key="2">
    <source>
        <dbReference type="SAM" id="MobiDB-lite"/>
    </source>
</evidence>
<dbReference type="Gene3D" id="3.40.50.1820">
    <property type="entry name" value="alpha/beta hydrolase"/>
    <property type="match status" value="1"/>
</dbReference>
<dbReference type="Proteomes" id="UP001597557">
    <property type="component" value="Unassembled WGS sequence"/>
</dbReference>
<protein>
    <submittedName>
        <fullName evidence="4">Acetylxylan esterase</fullName>
    </submittedName>
</protein>
<evidence type="ECO:0000313" key="4">
    <source>
        <dbReference type="EMBL" id="MFD2873360.1"/>
    </source>
</evidence>
<gene>
    <name evidence="4" type="ORF">ACFS5N_12820</name>
</gene>
<keyword evidence="1" id="KW-0378">Hydrolase</keyword>
<dbReference type="InterPro" id="IPR008391">
    <property type="entry name" value="AXE1_dom"/>
</dbReference>
<feature type="region of interest" description="Disordered" evidence="2">
    <location>
        <begin position="17"/>
        <end position="54"/>
    </location>
</feature>
<sequence>MVAILSGFQPMLNIAAHAQAQSHTSPPPRKDNVNAAPPKPDDSDDDDGSDNGEISTVLTAADKNAIFKDKAKYTFEVSNTTKADQLGKVSYTVTTEKGEQLFEDSVKVNIPKKSVKKYNFILPSKGVGFYKVNFMINVSDYDDTTRRVFGIRPEEISSRYKKPADFELFWQKTKNELAQVKPNFRVVAMPKLDKDNRHVYLIEMQSLGNITIRGWMTVPVNRNKDKKFAVLLGLPGYQVTLNPLTGLDPDLAIITLNVRGQGNSRGPVNTPRDEYIVYHIEDKYKYVMRGAIADCLRAVDFICAQPNLRHDQILVSGGSMGGFLSIATASLDKRVKLCSAQNPILCDIRGMVGAVKWPISAMQQYVGTQPGLSFNTILDNMDYYDVKNFASNLSCPTIMGIGLLDPFAPPDNEYAGYNNIKAAKRIMVFKDLGHEITTAYKELEGRWMRDAFGLF</sequence>
<proteinExistence type="predicted"/>